<comment type="caution">
    <text evidence="2">The sequence shown here is derived from an EMBL/GenBank/DDBJ whole genome shotgun (WGS) entry which is preliminary data.</text>
</comment>
<dbReference type="Proteomes" id="UP000639643">
    <property type="component" value="Unassembled WGS sequence"/>
</dbReference>
<gene>
    <name evidence="2" type="ORF">CMUS01_14033</name>
</gene>
<dbReference type="AlphaFoldDB" id="A0A8H6J784"/>
<protein>
    <submittedName>
        <fullName evidence="2">Uncharacterized protein</fullName>
    </submittedName>
</protein>
<evidence type="ECO:0000313" key="2">
    <source>
        <dbReference type="EMBL" id="KAF6807839.1"/>
    </source>
</evidence>
<name>A0A8H6J784_9PEZI</name>
<keyword evidence="3" id="KW-1185">Reference proteome</keyword>
<proteinExistence type="predicted"/>
<feature type="region of interest" description="Disordered" evidence="1">
    <location>
        <begin position="66"/>
        <end position="89"/>
    </location>
</feature>
<sequence length="89" mass="9502">MSICHRSRLGMASHLAASAVRHGPGGAEAYTTEMSLMARVDDETTNGRAFASAAYWRARTPIRDSTAALSPQVSGLTLDRSPRANAGRR</sequence>
<reference evidence="2" key="1">
    <citation type="journal article" date="2020" name="Phytopathology">
        <title>Genome Sequence Resources of Colletotrichum truncatum, C. plurivorum, C. musicola, and C. sojae: Four Species Pathogenic to Soybean (Glycine max).</title>
        <authorList>
            <person name="Rogerio F."/>
            <person name="Boufleur T.R."/>
            <person name="Ciampi-Guillardi M."/>
            <person name="Sukno S.A."/>
            <person name="Thon M.R."/>
            <person name="Massola Junior N.S."/>
            <person name="Baroncelli R."/>
        </authorList>
    </citation>
    <scope>NUCLEOTIDE SEQUENCE</scope>
    <source>
        <strain evidence="2">LFN0074</strain>
    </source>
</reference>
<evidence type="ECO:0000313" key="3">
    <source>
        <dbReference type="Proteomes" id="UP000639643"/>
    </source>
</evidence>
<evidence type="ECO:0000256" key="1">
    <source>
        <dbReference type="SAM" id="MobiDB-lite"/>
    </source>
</evidence>
<dbReference type="EMBL" id="WIGM01000958">
    <property type="protein sequence ID" value="KAF6807839.1"/>
    <property type="molecule type" value="Genomic_DNA"/>
</dbReference>
<organism evidence="2 3">
    <name type="scientific">Colletotrichum musicola</name>
    <dbReference type="NCBI Taxonomy" id="2175873"/>
    <lineage>
        <taxon>Eukaryota</taxon>
        <taxon>Fungi</taxon>
        <taxon>Dikarya</taxon>
        <taxon>Ascomycota</taxon>
        <taxon>Pezizomycotina</taxon>
        <taxon>Sordariomycetes</taxon>
        <taxon>Hypocreomycetidae</taxon>
        <taxon>Glomerellales</taxon>
        <taxon>Glomerellaceae</taxon>
        <taxon>Colletotrichum</taxon>
        <taxon>Colletotrichum orchidearum species complex</taxon>
    </lineage>
</organism>
<accession>A0A8H6J784</accession>